<protein>
    <recommendedName>
        <fullName evidence="4 9">Dihydropteroate synthase</fullName>
        <shortName evidence="9">DHPS</shortName>
        <ecNumber evidence="4 9">2.5.1.15</ecNumber>
    </recommendedName>
    <alternativeName>
        <fullName evidence="9">Dihydropteroate pyrophosphorylase</fullName>
    </alternativeName>
</protein>
<keyword evidence="6 9" id="KW-0479">Metal-binding</keyword>
<comment type="similarity">
    <text evidence="9">Belongs to the DHPS family.</text>
</comment>
<dbReference type="GO" id="GO:0005829">
    <property type="term" value="C:cytosol"/>
    <property type="evidence" value="ECO:0007669"/>
    <property type="project" value="TreeGrafter"/>
</dbReference>
<dbReference type="Pfam" id="PF00809">
    <property type="entry name" value="Pterin_bind"/>
    <property type="match status" value="1"/>
</dbReference>
<gene>
    <name evidence="11" type="ORF">A0U93_12945</name>
</gene>
<evidence type="ECO:0000256" key="8">
    <source>
        <dbReference type="ARBA" id="ARBA00022909"/>
    </source>
</evidence>
<keyword evidence="8 9" id="KW-0289">Folate biosynthesis</keyword>
<dbReference type="GO" id="GO:0046656">
    <property type="term" value="P:folic acid biosynthetic process"/>
    <property type="evidence" value="ECO:0007669"/>
    <property type="project" value="UniProtKB-KW"/>
</dbReference>
<evidence type="ECO:0000256" key="2">
    <source>
        <dbReference type="ARBA" id="ARBA00001946"/>
    </source>
</evidence>
<dbReference type="PANTHER" id="PTHR20941">
    <property type="entry name" value="FOLATE SYNTHESIS PROTEINS"/>
    <property type="match status" value="1"/>
</dbReference>
<organism evidence="11 12">
    <name type="scientific">Neoasaia chiangmaiensis</name>
    <dbReference type="NCBI Taxonomy" id="320497"/>
    <lineage>
        <taxon>Bacteria</taxon>
        <taxon>Pseudomonadati</taxon>
        <taxon>Pseudomonadota</taxon>
        <taxon>Alphaproteobacteria</taxon>
        <taxon>Acetobacterales</taxon>
        <taxon>Acetobacteraceae</taxon>
        <taxon>Neoasaia</taxon>
    </lineage>
</organism>
<dbReference type="NCBIfam" id="TIGR01496">
    <property type="entry name" value="DHPS"/>
    <property type="match status" value="1"/>
</dbReference>
<dbReference type="PROSITE" id="PS00793">
    <property type="entry name" value="DHPS_2"/>
    <property type="match status" value="1"/>
</dbReference>
<dbReference type="InterPro" id="IPR006390">
    <property type="entry name" value="DHP_synth_dom"/>
</dbReference>
<comment type="cofactor">
    <cofactor evidence="2 9">
        <name>Mg(2+)</name>
        <dbReference type="ChEBI" id="CHEBI:18420"/>
    </cofactor>
</comment>
<dbReference type="EC" id="2.5.1.15" evidence="4 9"/>
<evidence type="ECO:0000256" key="9">
    <source>
        <dbReference type="RuleBase" id="RU361205"/>
    </source>
</evidence>
<comment type="function">
    <text evidence="9">Catalyzes the condensation of para-aminobenzoate (pABA) with 6-hydroxymethyl-7,8-dihydropterin diphosphate (DHPt-PP) to form 7,8-dihydropteroate (H2Pte), the immediate precursor of folate derivatives.</text>
</comment>
<dbReference type="AlphaFoldDB" id="A0A1U9KUK3"/>
<evidence type="ECO:0000256" key="3">
    <source>
        <dbReference type="ARBA" id="ARBA00004763"/>
    </source>
</evidence>
<evidence type="ECO:0000256" key="7">
    <source>
        <dbReference type="ARBA" id="ARBA00022842"/>
    </source>
</evidence>
<evidence type="ECO:0000313" key="11">
    <source>
        <dbReference type="EMBL" id="AQS89528.1"/>
    </source>
</evidence>
<keyword evidence="7 9" id="KW-0460">Magnesium</keyword>
<evidence type="ECO:0000256" key="4">
    <source>
        <dbReference type="ARBA" id="ARBA00012458"/>
    </source>
</evidence>
<dbReference type="PANTHER" id="PTHR20941:SF1">
    <property type="entry name" value="FOLIC ACID SYNTHESIS PROTEIN FOL1"/>
    <property type="match status" value="1"/>
</dbReference>
<dbReference type="InterPro" id="IPR000489">
    <property type="entry name" value="Pterin-binding_dom"/>
</dbReference>
<dbReference type="InterPro" id="IPR011005">
    <property type="entry name" value="Dihydropteroate_synth-like_sf"/>
</dbReference>
<feature type="domain" description="Pterin-binding" evidence="10">
    <location>
        <begin position="25"/>
        <end position="273"/>
    </location>
</feature>
<dbReference type="PROSITE" id="PS00792">
    <property type="entry name" value="DHPS_1"/>
    <property type="match status" value="1"/>
</dbReference>
<keyword evidence="5 9" id="KW-0808">Transferase</keyword>
<dbReference type="GO" id="GO:0004156">
    <property type="term" value="F:dihydropteroate synthase activity"/>
    <property type="evidence" value="ECO:0007669"/>
    <property type="project" value="UniProtKB-EC"/>
</dbReference>
<dbReference type="Gene3D" id="3.20.20.20">
    <property type="entry name" value="Dihydropteroate synthase-like"/>
    <property type="match status" value="1"/>
</dbReference>
<comment type="catalytic activity">
    <reaction evidence="1">
        <text>(7,8-dihydropterin-6-yl)methyl diphosphate + 4-aminobenzoate = 7,8-dihydropteroate + diphosphate</text>
        <dbReference type="Rhea" id="RHEA:19949"/>
        <dbReference type="ChEBI" id="CHEBI:17836"/>
        <dbReference type="ChEBI" id="CHEBI:17839"/>
        <dbReference type="ChEBI" id="CHEBI:33019"/>
        <dbReference type="ChEBI" id="CHEBI:72950"/>
        <dbReference type="EC" id="2.5.1.15"/>
    </reaction>
</comment>
<dbReference type="InterPro" id="IPR045031">
    <property type="entry name" value="DHP_synth-like"/>
</dbReference>
<evidence type="ECO:0000256" key="1">
    <source>
        <dbReference type="ARBA" id="ARBA00000012"/>
    </source>
</evidence>
<dbReference type="Proteomes" id="UP000188604">
    <property type="component" value="Chromosome"/>
</dbReference>
<dbReference type="STRING" id="320497.A0U93_12945"/>
<sequence>MSTTWVRRRDALRERLHAAHASGRPLVMGILNATPDSFSDGGQFDTTERALEHAADMATAGADIIDIGGESTRPGAVVLDADAERGRVVPVIEAIARATPIATSVDTYKASTARAAVAAGAVMINDVGGLRRDAAMASVMGETGALAVLMHHRDEITAELDILDDLRHFFDEALQCAERADVPRTHIVLDPGIGFGKTQAQNLACIAHLDVLRAAYDLPILLGLSRKSFLRRALDRAVDDRLGGTIGANLVGVVRGAAILRVHDVAAHVDAVRIQQILAEA</sequence>
<accession>A0A1U9KUK3</accession>
<dbReference type="KEGG" id="nch:A0U93_12945"/>
<reference evidence="11 12" key="1">
    <citation type="submission" date="2016-03" db="EMBL/GenBank/DDBJ databases">
        <title>Acetic acid bacteria sequencing.</title>
        <authorList>
            <person name="Brandt J."/>
            <person name="Jakob F."/>
            <person name="Vogel R.F."/>
        </authorList>
    </citation>
    <scope>NUCLEOTIDE SEQUENCE [LARGE SCALE GENOMIC DNA]</scope>
    <source>
        <strain evidence="11 12">NBRC 101099</strain>
    </source>
</reference>
<dbReference type="GO" id="GO:0046654">
    <property type="term" value="P:tetrahydrofolate biosynthetic process"/>
    <property type="evidence" value="ECO:0007669"/>
    <property type="project" value="UniProtKB-UniPathway"/>
</dbReference>
<dbReference type="EMBL" id="CP014691">
    <property type="protein sequence ID" value="AQS89528.1"/>
    <property type="molecule type" value="Genomic_DNA"/>
</dbReference>
<keyword evidence="12" id="KW-1185">Reference proteome</keyword>
<name>A0A1U9KUK3_9PROT</name>
<proteinExistence type="inferred from homology"/>
<dbReference type="SUPFAM" id="SSF51717">
    <property type="entry name" value="Dihydropteroate synthetase-like"/>
    <property type="match status" value="1"/>
</dbReference>
<evidence type="ECO:0000259" key="10">
    <source>
        <dbReference type="PROSITE" id="PS50972"/>
    </source>
</evidence>
<dbReference type="CDD" id="cd00739">
    <property type="entry name" value="DHPS"/>
    <property type="match status" value="1"/>
</dbReference>
<dbReference type="GO" id="GO:0046872">
    <property type="term" value="F:metal ion binding"/>
    <property type="evidence" value="ECO:0007669"/>
    <property type="project" value="UniProtKB-KW"/>
</dbReference>
<evidence type="ECO:0000256" key="6">
    <source>
        <dbReference type="ARBA" id="ARBA00022723"/>
    </source>
</evidence>
<evidence type="ECO:0000256" key="5">
    <source>
        <dbReference type="ARBA" id="ARBA00022679"/>
    </source>
</evidence>
<dbReference type="UniPathway" id="UPA00077">
    <property type="reaction ID" value="UER00156"/>
</dbReference>
<evidence type="ECO:0000313" key="12">
    <source>
        <dbReference type="Proteomes" id="UP000188604"/>
    </source>
</evidence>
<comment type="pathway">
    <text evidence="3 9">Cofactor biosynthesis; tetrahydrofolate biosynthesis; 7,8-dihydrofolate from 2-amino-4-hydroxy-6-hydroxymethyl-7,8-dihydropteridine diphosphate and 4-aminobenzoate: step 1/2.</text>
</comment>
<dbReference type="PROSITE" id="PS50972">
    <property type="entry name" value="PTERIN_BINDING"/>
    <property type="match status" value="1"/>
</dbReference>